<dbReference type="EMBL" id="PYGF01000006">
    <property type="protein sequence ID" value="PSL03808.1"/>
    <property type="molecule type" value="Genomic_DNA"/>
</dbReference>
<protein>
    <submittedName>
        <fullName evidence="1">Uncharacterized protein</fullName>
    </submittedName>
</protein>
<reference evidence="1 2" key="1">
    <citation type="submission" date="2018-03" db="EMBL/GenBank/DDBJ databases">
        <title>Genomic Encyclopedia of Archaeal and Bacterial Type Strains, Phase II (KMG-II): from individual species to whole genera.</title>
        <authorList>
            <person name="Goeker M."/>
        </authorList>
    </citation>
    <scope>NUCLEOTIDE SEQUENCE [LARGE SCALE GENOMIC DNA]</scope>
    <source>
        <strain evidence="1 2">DSM 28057</strain>
    </source>
</reference>
<evidence type="ECO:0000313" key="2">
    <source>
        <dbReference type="Proteomes" id="UP000240708"/>
    </source>
</evidence>
<dbReference type="AlphaFoldDB" id="A0A2P8E2W4"/>
<evidence type="ECO:0000313" key="1">
    <source>
        <dbReference type="EMBL" id="PSL03808.1"/>
    </source>
</evidence>
<comment type="caution">
    <text evidence="1">The sequence shown here is derived from an EMBL/GenBank/DDBJ whole genome shotgun (WGS) entry which is preliminary data.</text>
</comment>
<accession>A0A2P8E2W4</accession>
<name>A0A2P8E2W4_9BACT</name>
<dbReference type="Proteomes" id="UP000240708">
    <property type="component" value="Unassembled WGS sequence"/>
</dbReference>
<organism evidence="1 2">
    <name type="scientific">Cecembia rubra</name>
    <dbReference type="NCBI Taxonomy" id="1485585"/>
    <lineage>
        <taxon>Bacteria</taxon>
        <taxon>Pseudomonadati</taxon>
        <taxon>Bacteroidota</taxon>
        <taxon>Cytophagia</taxon>
        <taxon>Cytophagales</taxon>
        <taxon>Cyclobacteriaceae</taxon>
        <taxon>Cecembia</taxon>
    </lineage>
</organism>
<gene>
    <name evidence="1" type="ORF">CLV48_10647</name>
</gene>
<keyword evidence="2" id="KW-1185">Reference proteome</keyword>
<proteinExistence type="predicted"/>
<sequence>MIRLKDKFNFSIRANEIDFFDTYLIKSIGAGSFFPDWHQKPMVENAPTGNQET</sequence>